<evidence type="ECO:0000256" key="3">
    <source>
        <dbReference type="ARBA" id="ARBA00022692"/>
    </source>
</evidence>
<name>A0A2P7QRF8_9SPHN</name>
<evidence type="ECO:0000256" key="5">
    <source>
        <dbReference type="ARBA" id="ARBA00023136"/>
    </source>
</evidence>
<dbReference type="Pfam" id="PF02588">
    <property type="entry name" value="YitT_membrane"/>
    <property type="match status" value="1"/>
</dbReference>
<sequence length="207" mass="21694">MSPADPHFTPGKPHSLVEDLYAFAIGCSFVVLGLVWLKSAGLVTGGMAGVALLLSYLIPLSPGLLFTFLNLPFLWLAQRSMGTAFMLRTAFANFAITGLALLAPSAFRLTDLNGPFAALFGGTIIGMGILALARHHAGVGGLGIVALTLQRRRGWNAGRTSLIGDAFILAASIPVLAPRQFLLSVLSAAAISGVLIAYHKPGRYTGY</sequence>
<evidence type="ECO:0000256" key="6">
    <source>
        <dbReference type="SAM" id="Phobius"/>
    </source>
</evidence>
<proteinExistence type="predicted"/>
<feature type="transmembrane region" description="Helical" evidence="6">
    <location>
        <begin position="115"/>
        <end position="133"/>
    </location>
</feature>
<dbReference type="OrthoDB" id="3296441at2"/>
<keyword evidence="5 6" id="KW-0472">Membrane</keyword>
<feature type="transmembrane region" description="Helical" evidence="6">
    <location>
        <begin position="49"/>
        <end position="73"/>
    </location>
</feature>
<evidence type="ECO:0000256" key="1">
    <source>
        <dbReference type="ARBA" id="ARBA00004651"/>
    </source>
</evidence>
<accession>A0A2P7QRF8</accession>
<feature type="transmembrane region" description="Helical" evidence="6">
    <location>
        <begin position="20"/>
        <end position="37"/>
    </location>
</feature>
<evidence type="ECO:0000256" key="4">
    <source>
        <dbReference type="ARBA" id="ARBA00022989"/>
    </source>
</evidence>
<gene>
    <name evidence="7" type="ORF">C7I55_09585</name>
</gene>
<evidence type="ECO:0000313" key="8">
    <source>
        <dbReference type="Proteomes" id="UP000241167"/>
    </source>
</evidence>
<comment type="caution">
    <text evidence="7">The sequence shown here is derived from an EMBL/GenBank/DDBJ whole genome shotgun (WGS) entry which is preliminary data.</text>
</comment>
<dbReference type="PANTHER" id="PTHR33545:SF5">
    <property type="entry name" value="UPF0750 MEMBRANE PROTEIN YITT"/>
    <property type="match status" value="1"/>
</dbReference>
<organism evidence="7 8">
    <name type="scientific">Allosphingosinicella deserti</name>
    <dbReference type="NCBI Taxonomy" id="2116704"/>
    <lineage>
        <taxon>Bacteria</taxon>
        <taxon>Pseudomonadati</taxon>
        <taxon>Pseudomonadota</taxon>
        <taxon>Alphaproteobacteria</taxon>
        <taxon>Sphingomonadales</taxon>
        <taxon>Sphingomonadaceae</taxon>
        <taxon>Allosphingosinicella</taxon>
    </lineage>
</organism>
<feature type="transmembrane region" description="Helical" evidence="6">
    <location>
        <begin position="181"/>
        <end position="198"/>
    </location>
</feature>
<keyword evidence="2" id="KW-1003">Cell membrane</keyword>
<dbReference type="RefSeq" id="WP_106512720.1">
    <property type="nucleotide sequence ID" value="NZ_PXYI01000003.1"/>
</dbReference>
<dbReference type="EMBL" id="PXYI01000003">
    <property type="protein sequence ID" value="PSJ40568.1"/>
    <property type="molecule type" value="Genomic_DNA"/>
</dbReference>
<dbReference type="PANTHER" id="PTHR33545">
    <property type="entry name" value="UPF0750 MEMBRANE PROTEIN YITT-RELATED"/>
    <property type="match status" value="1"/>
</dbReference>
<keyword evidence="3 6" id="KW-0812">Transmembrane</keyword>
<dbReference type="InterPro" id="IPR003740">
    <property type="entry name" value="YitT"/>
</dbReference>
<reference evidence="7 8" key="1">
    <citation type="submission" date="2018-03" db="EMBL/GenBank/DDBJ databases">
        <title>The draft genome of Sphingosinicella sp. GL-C-18.</title>
        <authorList>
            <person name="Liu L."/>
            <person name="Li L."/>
            <person name="Liang L."/>
            <person name="Zhang X."/>
            <person name="Wang T."/>
        </authorList>
    </citation>
    <scope>NUCLEOTIDE SEQUENCE [LARGE SCALE GENOMIC DNA]</scope>
    <source>
        <strain evidence="7 8">GL-C-18</strain>
    </source>
</reference>
<evidence type="ECO:0000313" key="7">
    <source>
        <dbReference type="EMBL" id="PSJ40568.1"/>
    </source>
</evidence>
<dbReference type="Proteomes" id="UP000241167">
    <property type="component" value="Unassembled WGS sequence"/>
</dbReference>
<comment type="subcellular location">
    <subcellularLocation>
        <location evidence="1">Cell membrane</location>
        <topology evidence="1">Multi-pass membrane protein</topology>
    </subcellularLocation>
</comment>
<evidence type="ECO:0008006" key="9">
    <source>
        <dbReference type="Google" id="ProtNLM"/>
    </source>
</evidence>
<evidence type="ECO:0000256" key="2">
    <source>
        <dbReference type="ARBA" id="ARBA00022475"/>
    </source>
</evidence>
<keyword evidence="4 6" id="KW-1133">Transmembrane helix</keyword>
<feature type="transmembrane region" description="Helical" evidence="6">
    <location>
        <begin position="85"/>
        <end position="103"/>
    </location>
</feature>
<keyword evidence="8" id="KW-1185">Reference proteome</keyword>
<dbReference type="AlphaFoldDB" id="A0A2P7QRF8"/>
<dbReference type="InterPro" id="IPR051461">
    <property type="entry name" value="UPF0750_membrane"/>
</dbReference>
<dbReference type="GO" id="GO:0005886">
    <property type="term" value="C:plasma membrane"/>
    <property type="evidence" value="ECO:0007669"/>
    <property type="project" value="UniProtKB-SubCell"/>
</dbReference>
<protein>
    <recommendedName>
        <fullName evidence="9">YitT family protein</fullName>
    </recommendedName>
</protein>